<name>A0AAD7J127_9AGAR</name>
<protein>
    <submittedName>
        <fullName evidence="1">Uncharacterized protein</fullName>
    </submittedName>
</protein>
<reference evidence="1" key="1">
    <citation type="submission" date="2023-03" db="EMBL/GenBank/DDBJ databases">
        <title>Massive genome expansion in bonnet fungi (Mycena s.s.) driven by repeated elements and novel gene families across ecological guilds.</title>
        <authorList>
            <consortium name="Lawrence Berkeley National Laboratory"/>
            <person name="Harder C.B."/>
            <person name="Miyauchi S."/>
            <person name="Viragh M."/>
            <person name="Kuo A."/>
            <person name="Thoen E."/>
            <person name="Andreopoulos B."/>
            <person name="Lu D."/>
            <person name="Skrede I."/>
            <person name="Drula E."/>
            <person name="Henrissat B."/>
            <person name="Morin E."/>
            <person name="Kohler A."/>
            <person name="Barry K."/>
            <person name="LaButti K."/>
            <person name="Morin E."/>
            <person name="Salamov A."/>
            <person name="Lipzen A."/>
            <person name="Mereny Z."/>
            <person name="Hegedus B."/>
            <person name="Baldrian P."/>
            <person name="Stursova M."/>
            <person name="Weitz H."/>
            <person name="Taylor A."/>
            <person name="Grigoriev I.V."/>
            <person name="Nagy L.G."/>
            <person name="Martin F."/>
            <person name="Kauserud H."/>
        </authorList>
    </citation>
    <scope>NUCLEOTIDE SEQUENCE</scope>
    <source>
        <strain evidence="1">CBHHK188m</strain>
    </source>
</reference>
<accession>A0AAD7J127</accession>
<organism evidence="1 2">
    <name type="scientific">Mycena maculata</name>
    <dbReference type="NCBI Taxonomy" id="230809"/>
    <lineage>
        <taxon>Eukaryota</taxon>
        <taxon>Fungi</taxon>
        <taxon>Dikarya</taxon>
        <taxon>Basidiomycota</taxon>
        <taxon>Agaricomycotina</taxon>
        <taxon>Agaricomycetes</taxon>
        <taxon>Agaricomycetidae</taxon>
        <taxon>Agaricales</taxon>
        <taxon>Marasmiineae</taxon>
        <taxon>Mycenaceae</taxon>
        <taxon>Mycena</taxon>
    </lineage>
</organism>
<sequence>MNFPSLSLPIHARPLAVNPQSASPLYNGRIPPEIRNALFAAILAEYTDPDPARAYPPNVSRPGYTGPRTLNVALLETCRRVYLETYHLPPRLKTHVFWQAPATGPPGLGARFPDIWGIAHETDYFARFQPWQLARVKEIHIFVQMYWLEKCFAELSCARAVQGIERVKITLRSRDWWYCEHNYPFYINPHRGGGDLESMREEIAREQRGDVVPWEESGWGSSFQNMQALRVLEMEFETTLDRMGEMRTIVERAATWRLPMGERGLRGILYSRRGR</sequence>
<dbReference type="EMBL" id="JARJLG010000073">
    <property type="protein sequence ID" value="KAJ7752838.1"/>
    <property type="molecule type" value="Genomic_DNA"/>
</dbReference>
<comment type="caution">
    <text evidence="1">The sequence shown here is derived from an EMBL/GenBank/DDBJ whole genome shotgun (WGS) entry which is preliminary data.</text>
</comment>
<gene>
    <name evidence="1" type="ORF">DFH07DRAFT_904230</name>
</gene>
<dbReference type="AlphaFoldDB" id="A0AAD7J127"/>
<evidence type="ECO:0000313" key="1">
    <source>
        <dbReference type="EMBL" id="KAJ7752838.1"/>
    </source>
</evidence>
<evidence type="ECO:0000313" key="2">
    <source>
        <dbReference type="Proteomes" id="UP001215280"/>
    </source>
</evidence>
<keyword evidence="2" id="KW-1185">Reference proteome</keyword>
<dbReference type="Proteomes" id="UP001215280">
    <property type="component" value="Unassembled WGS sequence"/>
</dbReference>
<proteinExistence type="predicted"/>